<keyword evidence="4" id="KW-0812">Transmembrane</keyword>
<dbReference type="EMBL" id="SWLB01000004">
    <property type="protein sequence ID" value="KAF3339027.1"/>
    <property type="molecule type" value="Genomic_DNA"/>
</dbReference>
<evidence type="ECO:0000313" key="8">
    <source>
        <dbReference type="EMBL" id="KAF3339027.1"/>
    </source>
</evidence>
<dbReference type="InterPro" id="IPR040911">
    <property type="entry name" value="Exostosin_GT47"/>
</dbReference>
<evidence type="ECO:0000256" key="4">
    <source>
        <dbReference type="ARBA" id="ARBA00022968"/>
    </source>
</evidence>
<evidence type="ECO:0000256" key="1">
    <source>
        <dbReference type="ARBA" id="ARBA00004323"/>
    </source>
</evidence>
<keyword evidence="5" id="KW-0333">Golgi apparatus</keyword>
<feature type="signal peptide" evidence="6">
    <location>
        <begin position="1"/>
        <end position="22"/>
    </location>
</feature>
<evidence type="ECO:0000256" key="6">
    <source>
        <dbReference type="SAM" id="SignalP"/>
    </source>
</evidence>
<keyword evidence="4" id="KW-0735">Signal-anchor</keyword>
<keyword evidence="3" id="KW-0328">Glycosyltransferase</keyword>
<feature type="chain" id="PRO_5032708805" evidence="6">
    <location>
        <begin position="23"/>
        <end position="823"/>
    </location>
</feature>
<keyword evidence="6" id="KW-0732">Signal</keyword>
<dbReference type="GO" id="GO:0016757">
    <property type="term" value="F:glycosyltransferase activity"/>
    <property type="evidence" value="ECO:0007669"/>
    <property type="project" value="UniProtKB-KW"/>
</dbReference>
<dbReference type="GO" id="GO:0000139">
    <property type="term" value="C:Golgi membrane"/>
    <property type="evidence" value="ECO:0007669"/>
    <property type="project" value="UniProtKB-SubCell"/>
</dbReference>
<dbReference type="Pfam" id="PF03016">
    <property type="entry name" value="Exostosin_GT47"/>
    <property type="match status" value="2"/>
</dbReference>
<dbReference type="InterPro" id="IPR004263">
    <property type="entry name" value="Exostosin"/>
</dbReference>
<evidence type="ECO:0000259" key="7">
    <source>
        <dbReference type="Pfam" id="PF03016"/>
    </source>
</evidence>
<organism evidence="8 9">
    <name type="scientific">Carex littledalei</name>
    <dbReference type="NCBI Taxonomy" id="544730"/>
    <lineage>
        <taxon>Eukaryota</taxon>
        <taxon>Viridiplantae</taxon>
        <taxon>Streptophyta</taxon>
        <taxon>Embryophyta</taxon>
        <taxon>Tracheophyta</taxon>
        <taxon>Spermatophyta</taxon>
        <taxon>Magnoliopsida</taxon>
        <taxon>Liliopsida</taxon>
        <taxon>Poales</taxon>
        <taxon>Cyperaceae</taxon>
        <taxon>Cyperoideae</taxon>
        <taxon>Cariceae</taxon>
        <taxon>Carex</taxon>
        <taxon>Carex subgen. Euthyceras</taxon>
    </lineage>
</organism>
<accession>A0A833VGH3</accession>
<evidence type="ECO:0000256" key="5">
    <source>
        <dbReference type="ARBA" id="ARBA00023034"/>
    </source>
</evidence>
<dbReference type="AlphaFoldDB" id="A0A833VGH3"/>
<evidence type="ECO:0000256" key="3">
    <source>
        <dbReference type="ARBA" id="ARBA00022676"/>
    </source>
</evidence>
<reference evidence="8" key="1">
    <citation type="submission" date="2020-01" db="EMBL/GenBank/DDBJ databases">
        <title>Genome sequence of Kobresia littledalei, the first chromosome-level genome in the family Cyperaceae.</title>
        <authorList>
            <person name="Qu G."/>
        </authorList>
    </citation>
    <scope>NUCLEOTIDE SEQUENCE</scope>
    <source>
        <strain evidence="8">C.B.Clarke</strain>
        <tissue evidence="8">Leaf</tissue>
    </source>
</reference>
<comment type="similarity">
    <text evidence="2">Belongs to the glycosyltransferase 47 family.</text>
</comment>
<comment type="subcellular location">
    <subcellularLocation>
        <location evidence="1">Golgi apparatus membrane</location>
        <topology evidence="1">Single-pass type II membrane protein</topology>
    </subcellularLocation>
</comment>
<feature type="domain" description="Exostosin GT47" evidence="7">
    <location>
        <begin position="102"/>
        <end position="391"/>
    </location>
</feature>
<gene>
    <name evidence="8" type="ORF">FCM35_KLT16498</name>
</gene>
<feature type="domain" description="Exostosin GT47" evidence="7">
    <location>
        <begin position="484"/>
        <end position="774"/>
    </location>
</feature>
<protein>
    <submittedName>
        <fullName evidence="8">Putative glycosyltransferase</fullName>
    </submittedName>
</protein>
<evidence type="ECO:0000256" key="2">
    <source>
        <dbReference type="ARBA" id="ARBA00010271"/>
    </source>
</evidence>
<keyword evidence="9" id="KW-1185">Reference proteome</keyword>
<name>A0A833VGH3_9POAL</name>
<keyword evidence="8" id="KW-0808">Transferase</keyword>
<sequence length="823" mass="94563">MHPKPSLLIFALTVWFLLYNLGLSVKATKLKPHRHLTTSHEDQDGDHRLLQIERSLATARALIKQAAISTEKNSTLIQNELGVSTTRIYRNPAAFLESYRQMEKRFKVYVYEEGEPPIVHRGPCKNIYTIEGRFIEQLEMFQLNQAGARTWDPNNAHAYFLPVSVADMVKYAYDINSHDFSPLVRTFGDYVQVVKTKYPFWNQTEGADHFMLAAHDWGPYVSKGIPELYSNSIRALCNANTSEGFIPNKDISIPRINLYHGSMPEQFTAAPLPGLRDRTLLAFFSGGRHGPVRPILFEHWKDRDLDLLPVYEYLPKGLDYYSFLLQSRFCLCPSGFEVSSPRIAEAIWAECVPVIISEGYVLPFSDVLQWNEFSISMSVADIPNLRDLLAAVPEEEIERLREGVKAVKRHFVLNEPPMRFDVFNMILHSVLLQIERSLATARAMIKRAAISTEKNSTLIQNELGVSITRIYRNPAAFLESYRQMEKRFKVYVYEEGEPPLVHHGPCKDIYTIEGRFIEQLEMLQPNKAGARTWDPNQAYAYFLPVSVTNIVKYAYDRLSRKSKRHIHRSFEDYVQVVMRKHPFWNRTEGADHFMLAAHDWGPYVSYRIPKLYSNSICALCNANTSGAFIPSKDVSIPRINLQNGSMPAQLTASPLPGLGNRTLLAFFSGGRRGPVRPILFEHWKGRDLEHFPVYEYLPEGLDYYSFLLRSRFCLCPSGFEVSSPRIAEAIWAECVPVIISKGYVLPFSDVLQWNEFSISMSVADIPNLRDLLAAVPEEEIERLREGVKAVKRHFVLNQPPMRFDVFNMILHSVWLRRLNVRLR</sequence>
<comment type="caution">
    <text evidence="8">The sequence shown here is derived from an EMBL/GenBank/DDBJ whole genome shotgun (WGS) entry which is preliminary data.</text>
</comment>
<evidence type="ECO:0000313" key="9">
    <source>
        <dbReference type="Proteomes" id="UP000623129"/>
    </source>
</evidence>
<dbReference type="PANTHER" id="PTHR11062:SF337">
    <property type="entry name" value="OS04G0109900 PROTEIN"/>
    <property type="match status" value="1"/>
</dbReference>
<dbReference type="Proteomes" id="UP000623129">
    <property type="component" value="Unassembled WGS sequence"/>
</dbReference>
<dbReference type="OrthoDB" id="1924787at2759"/>
<dbReference type="PANTHER" id="PTHR11062">
    <property type="entry name" value="EXOSTOSIN HEPARAN SULFATE GLYCOSYLTRANSFERASE -RELATED"/>
    <property type="match status" value="1"/>
</dbReference>
<proteinExistence type="inferred from homology"/>